<reference evidence="2 3" key="1">
    <citation type="submission" date="2016-10" db="EMBL/GenBank/DDBJ databases">
        <authorList>
            <person name="de Groot N.N."/>
        </authorList>
    </citation>
    <scope>NUCLEOTIDE SEQUENCE [LARGE SCALE GENOMIC DNA]</scope>
    <source>
        <strain evidence="2 3">GAS522</strain>
    </source>
</reference>
<gene>
    <name evidence="2" type="ORF">SAMN05444171_0302</name>
</gene>
<sequence length="201" mass="21349">MRIARRSFGSAEVRLIVLPAIAIAGCATWMMLPWPSDAESQSEAAPTAVFRLAQDTSGPNDAVTPTNATLAGPATSTVPTDADPAATTEAAPEITAAETVVPEKPPVDGLKISSQSWRRGGLGSKALMTFTLRNGNDYAVKDIEIACAFARHDGSHLTDRKRVIPDTVNMKSRKRYSGMLVGFVNVYANKAKCSLVTASRT</sequence>
<evidence type="ECO:0000313" key="2">
    <source>
        <dbReference type="EMBL" id="SEB95054.1"/>
    </source>
</evidence>
<dbReference type="PROSITE" id="PS51257">
    <property type="entry name" value="PROKAR_LIPOPROTEIN"/>
    <property type="match status" value="1"/>
</dbReference>
<dbReference type="Proteomes" id="UP000183208">
    <property type="component" value="Unassembled WGS sequence"/>
</dbReference>
<organism evidence="2 3">
    <name type="scientific">Bradyrhizobium lablabi</name>
    <dbReference type="NCBI Taxonomy" id="722472"/>
    <lineage>
        <taxon>Bacteria</taxon>
        <taxon>Pseudomonadati</taxon>
        <taxon>Pseudomonadota</taxon>
        <taxon>Alphaproteobacteria</taxon>
        <taxon>Hyphomicrobiales</taxon>
        <taxon>Nitrobacteraceae</taxon>
        <taxon>Bradyrhizobium</taxon>
    </lineage>
</organism>
<accession>A0A1M7KHH8</accession>
<evidence type="ECO:0000313" key="3">
    <source>
        <dbReference type="Proteomes" id="UP000183208"/>
    </source>
</evidence>
<dbReference type="EMBL" id="FNTI01000001">
    <property type="protein sequence ID" value="SEB95054.1"/>
    <property type="molecule type" value="Genomic_DNA"/>
</dbReference>
<feature type="compositionally biased region" description="Low complexity" evidence="1">
    <location>
        <begin position="74"/>
        <end position="87"/>
    </location>
</feature>
<feature type="compositionally biased region" description="Polar residues" evidence="1">
    <location>
        <begin position="55"/>
        <end position="69"/>
    </location>
</feature>
<dbReference type="AlphaFoldDB" id="A0A1M7KHH8"/>
<protein>
    <submittedName>
        <fullName evidence="2">Uncharacterized protein</fullName>
    </submittedName>
</protein>
<proteinExistence type="predicted"/>
<evidence type="ECO:0000256" key="1">
    <source>
        <dbReference type="SAM" id="MobiDB-lite"/>
    </source>
</evidence>
<name>A0A1M7KHH8_9BRAD</name>
<feature type="region of interest" description="Disordered" evidence="1">
    <location>
        <begin position="55"/>
        <end position="87"/>
    </location>
</feature>